<evidence type="ECO:0000256" key="1">
    <source>
        <dbReference type="SAM" id="MobiDB-lite"/>
    </source>
</evidence>
<evidence type="ECO:0000256" key="2">
    <source>
        <dbReference type="SAM" id="SignalP"/>
    </source>
</evidence>
<feature type="signal peptide" evidence="2">
    <location>
        <begin position="1"/>
        <end position="20"/>
    </location>
</feature>
<gene>
    <name evidence="3" type="ORF">CT0861_01555</name>
</gene>
<dbReference type="STRING" id="708197.A0A166Z5T9"/>
<dbReference type="Proteomes" id="UP000076552">
    <property type="component" value="Unassembled WGS sequence"/>
</dbReference>
<feature type="region of interest" description="Disordered" evidence="1">
    <location>
        <begin position="406"/>
        <end position="444"/>
    </location>
</feature>
<evidence type="ECO:0000313" key="4">
    <source>
        <dbReference type="Proteomes" id="UP000076552"/>
    </source>
</evidence>
<keyword evidence="4" id="KW-1185">Reference proteome</keyword>
<protein>
    <submittedName>
        <fullName evidence="3">Uncharacterized protein</fullName>
    </submittedName>
</protein>
<proteinExistence type="predicted"/>
<accession>A0A166Z5T9</accession>
<feature type="compositionally biased region" description="Polar residues" evidence="1">
    <location>
        <begin position="99"/>
        <end position="109"/>
    </location>
</feature>
<organism evidence="3 4">
    <name type="scientific">Colletotrichum tofieldiae</name>
    <dbReference type="NCBI Taxonomy" id="708197"/>
    <lineage>
        <taxon>Eukaryota</taxon>
        <taxon>Fungi</taxon>
        <taxon>Dikarya</taxon>
        <taxon>Ascomycota</taxon>
        <taxon>Pezizomycotina</taxon>
        <taxon>Sordariomycetes</taxon>
        <taxon>Hypocreomycetidae</taxon>
        <taxon>Glomerellales</taxon>
        <taxon>Glomerellaceae</taxon>
        <taxon>Colletotrichum</taxon>
        <taxon>Colletotrichum spaethianum species complex</taxon>
    </lineage>
</organism>
<dbReference type="EMBL" id="LFIV01000002">
    <property type="protein sequence ID" value="KZL78476.1"/>
    <property type="molecule type" value="Genomic_DNA"/>
</dbReference>
<feature type="region of interest" description="Disordered" evidence="1">
    <location>
        <begin position="90"/>
        <end position="109"/>
    </location>
</feature>
<feature type="compositionally biased region" description="Polar residues" evidence="1">
    <location>
        <begin position="417"/>
        <end position="440"/>
    </location>
</feature>
<feature type="region of interest" description="Disordered" evidence="1">
    <location>
        <begin position="221"/>
        <end position="241"/>
    </location>
</feature>
<feature type="chain" id="PRO_5007883059" evidence="2">
    <location>
        <begin position="21"/>
        <end position="538"/>
    </location>
</feature>
<dbReference type="AlphaFoldDB" id="A0A166Z5T9"/>
<name>A0A166Z5T9_9PEZI</name>
<sequence>MIYPTLSFGLLGLVVSLVNAIPNANYLIPRPPETVTITACSYHCPSTVTVTKTFIKTAPYFFTCEPPSTPATTGKLGSLTLSPSIILPPPFTPTNPTTRASSRTLSQTTGPALSLNLSSSIGTIIETSTPGVTVSSQLPSARTPSSSFIWTLNSTSSGIRSSSSDYGTGTAGTSVTSARSSLSSTLWNNSTKPITRTITRTVRTTGIGSSTTVAEVTIPTIPSISIPPPPPTVTESGSTTSLGSSYTVTTYTTVMVINTTVSSQLPGASTLSRPASRTTMRTTVVVTVTSTIPFSTGTGQTFTNSGTGASSGFPTLSSSSSIRLSNTLSYRITSTSAFYNKTSIVVGVSTGLTSFSEVATTGVVSTSSSKVPCATDTESVSRTSAIPGTSVSSVLPSLVISTSTATPSTISEGYENPPSSSLGTTVDSAKPSFVSSSTSDIPGGYETEYPTSSPGITVSSALPTLVTPSISSMPAGYDDYPSYSEESTAMYSGTTIASALPSLVTPTPTTLETRKSVEYTSTSIVYTSYDYGHSPKSF</sequence>
<reference evidence="3 4" key="1">
    <citation type="submission" date="2015-06" db="EMBL/GenBank/DDBJ databases">
        <title>Survival trade-offs in plant roots during colonization by closely related pathogenic and mutualistic fungi.</title>
        <authorList>
            <person name="Hacquard S."/>
            <person name="Kracher B."/>
            <person name="Hiruma K."/>
            <person name="Weinman A."/>
            <person name="Muench P."/>
            <person name="Garrido Oter R."/>
            <person name="Ver Loren van Themaat E."/>
            <person name="Dallerey J.-F."/>
            <person name="Damm U."/>
            <person name="Henrissat B."/>
            <person name="Lespinet O."/>
            <person name="Thon M."/>
            <person name="Kemen E."/>
            <person name="McHardy A.C."/>
            <person name="Schulze-Lefert P."/>
            <person name="O'Connell R.J."/>
        </authorList>
    </citation>
    <scope>NUCLEOTIDE SEQUENCE [LARGE SCALE GENOMIC DNA]</scope>
    <source>
        <strain evidence="3 4">0861</strain>
    </source>
</reference>
<evidence type="ECO:0000313" key="3">
    <source>
        <dbReference type="EMBL" id="KZL78476.1"/>
    </source>
</evidence>
<comment type="caution">
    <text evidence="3">The sequence shown here is derived from an EMBL/GenBank/DDBJ whole genome shotgun (WGS) entry which is preliminary data.</text>
</comment>
<keyword evidence="2" id="KW-0732">Signal</keyword>